<feature type="transmembrane region" description="Helical" evidence="1">
    <location>
        <begin position="52"/>
        <end position="70"/>
    </location>
</feature>
<gene>
    <name evidence="2" type="ORF">CLV57_0677</name>
</gene>
<comment type="caution">
    <text evidence="2">The sequence shown here is derived from an EMBL/GenBank/DDBJ whole genome shotgun (WGS) entry which is preliminary data.</text>
</comment>
<proteinExistence type="predicted"/>
<sequence>MKNKPILIKILAALLTFICINVLLRLIWQDVFISDLFVSLSPGWHTAIRPNYLFNSTILMLSSLLIYLLYKGIGKVLAKILINFN</sequence>
<dbReference type="AlphaFoldDB" id="A0A2H9VS90"/>
<accession>A0A2H9VS90</accession>
<keyword evidence="1" id="KW-0472">Membrane</keyword>
<keyword evidence="1" id="KW-1133">Transmembrane helix</keyword>
<organism evidence="2 3">
    <name type="scientific">Mucilaginibacter auburnensis</name>
    <dbReference type="NCBI Taxonomy" id="1457233"/>
    <lineage>
        <taxon>Bacteria</taxon>
        <taxon>Pseudomonadati</taxon>
        <taxon>Bacteroidota</taxon>
        <taxon>Sphingobacteriia</taxon>
        <taxon>Sphingobacteriales</taxon>
        <taxon>Sphingobacteriaceae</taxon>
        <taxon>Mucilaginibacter</taxon>
    </lineage>
</organism>
<dbReference type="EMBL" id="PGFJ01000001">
    <property type="protein sequence ID" value="PJJ83684.1"/>
    <property type="molecule type" value="Genomic_DNA"/>
</dbReference>
<evidence type="ECO:0000313" key="3">
    <source>
        <dbReference type="Proteomes" id="UP000242687"/>
    </source>
</evidence>
<reference evidence="2 3" key="1">
    <citation type="submission" date="2017-11" db="EMBL/GenBank/DDBJ databases">
        <title>Genomic Encyclopedia of Archaeal and Bacterial Type Strains, Phase II (KMG-II): From Individual Species to Whole Genera.</title>
        <authorList>
            <person name="Goeker M."/>
        </authorList>
    </citation>
    <scope>NUCLEOTIDE SEQUENCE [LARGE SCALE GENOMIC DNA]</scope>
    <source>
        <strain evidence="2 3">DSM 28175</strain>
    </source>
</reference>
<keyword evidence="3" id="KW-1185">Reference proteome</keyword>
<evidence type="ECO:0000256" key="1">
    <source>
        <dbReference type="SAM" id="Phobius"/>
    </source>
</evidence>
<evidence type="ECO:0000313" key="2">
    <source>
        <dbReference type="EMBL" id="PJJ83684.1"/>
    </source>
</evidence>
<keyword evidence="1" id="KW-0812">Transmembrane</keyword>
<protein>
    <submittedName>
        <fullName evidence="2">Uncharacterized protein</fullName>
    </submittedName>
</protein>
<feature type="transmembrane region" description="Helical" evidence="1">
    <location>
        <begin position="7"/>
        <end position="28"/>
    </location>
</feature>
<dbReference type="Proteomes" id="UP000242687">
    <property type="component" value="Unassembled WGS sequence"/>
</dbReference>
<name>A0A2H9VS90_9SPHI</name>